<reference evidence="2 3" key="1">
    <citation type="submission" date="2019-05" db="EMBL/GenBank/DDBJ databases">
        <title>Draft genome sequence of Actinomadura geliboluensis A8036.</title>
        <authorList>
            <person name="Saricaoglu S."/>
            <person name="Isik K."/>
        </authorList>
    </citation>
    <scope>NUCLEOTIDE SEQUENCE [LARGE SCALE GENOMIC DNA]</scope>
    <source>
        <strain evidence="2 3">A8036</strain>
    </source>
</reference>
<dbReference type="SUPFAM" id="SSF51735">
    <property type="entry name" value="NAD(P)-binding Rossmann-fold domains"/>
    <property type="match status" value="1"/>
</dbReference>
<keyword evidence="3" id="KW-1185">Reference proteome</keyword>
<gene>
    <name evidence="2" type="ORF">ETD96_06475</name>
</gene>
<dbReference type="InterPro" id="IPR016040">
    <property type="entry name" value="NAD(P)-bd_dom"/>
</dbReference>
<dbReference type="Proteomes" id="UP000305238">
    <property type="component" value="Unassembled WGS sequence"/>
</dbReference>
<feature type="domain" description="NAD(P)-binding" evidence="1">
    <location>
        <begin position="36"/>
        <end position="215"/>
    </location>
</feature>
<dbReference type="CDD" id="cd05269">
    <property type="entry name" value="TMR_SDR_a"/>
    <property type="match status" value="1"/>
</dbReference>
<organism evidence="2 3">
    <name type="scientific">Actinomadura geliboluensis</name>
    <dbReference type="NCBI Taxonomy" id="882440"/>
    <lineage>
        <taxon>Bacteria</taxon>
        <taxon>Bacillati</taxon>
        <taxon>Actinomycetota</taxon>
        <taxon>Actinomycetes</taxon>
        <taxon>Streptosporangiales</taxon>
        <taxon>Thermomonosporaceae</taxon>
        <taxon>Actinomadura</taxon>
    </lineage>
</organism>
<proteinExistence type="predicted"/>
<accession>A0A5S4H805</accession>
<dbReference type="AlphaFoldDB" id="A0A5S4H805"/>
<dbReference type="EMBL" id="VCKZ01000027">
    <property type="protein sequence ID" value="TMR41247.1"/>
    <property type="molecule type" value="Genomic_DNA"/>
</dbReference>
<dbReference type="Gene3D" id="3.40.50.720">
    <property type="entry name" value="NAD(P)-binding Rossmann-like Domain"/>
    <property type="match status" value="1"/>
</dbReference>
<dbReference type="Gene3D" id="3.90.25.10">
    <property type="entry name" value="UDP-galactose 4-epimerase, domain 1"/>
    <property type="match status" value="1"/>
</dbReference>
<protein>
    <submittedName>
        <fullName evidence="2">SDR family oxidoreductase</fullName>
    </submittedName>
</protein>
<evidence type="ECO:0000259" key="1">
    <source>
        <dbReference type="Pfam" id="PF13460"/>
    </source>
</evidence>
<comment type="caution">
    <text evidence="2">The sequence shown here is derived from an EMBL/GenBank/DDBJ whole genome shotgun (WGS) entry which is preliminary data.</text>
</comment>
<dbReference type="OrthoDB" id="5510591at2"/>
<evidence type="ECO:0000313" key="3">
    <source>
        <dbReference type="Proteomes" id="UP000305238"/>
    </source>
</evidence>
<dbReference type="InterPro" id="IPR052718">
    <property type="entry name" value="NmrA-type_oxidoreductase"/>
</dbReference>
<dbReference type="Pfam" id="PF13460">
    <property type="entry name" value="NAD_binding_10"/>
    <property type="match status" value="1"/>
</dbReference>
<name>A0A5S4H805_9ACTN</name>
<dbReference type="PANTHER" id="PTHR47129">
    <property type="entry name" value="QUINONE OXIDOREDUCTASE 2"/>
    <property type="match status" value="1"/>
</dbReference>
<sequence length="319" mass="34535">MTCPHSWRRCGADCHSSVHRAPDRSRNVMRIVIASASGQLARATAKYALEKVPPGDVVMVTRNPAALAEFKDRGVTVRYGDYDRPESLPAAFEGGDRLLLVSLHELGHRVTQHKNAINAAKSAGIRHIVYTSYIMVDPDCPSTVVPDHLRTHELLDESGLDVTYLRNGLYAETPVTQILPPAIARGVLVDNTDHARGAFVHRDDCAAVAAEVLTSSGHEGRTYDVTGPELLSFADLTALAAEVSGRPVAYQSVDDESFDAVLREAGVPDDVRGMIVSFGTALRAGYGEPLTDTVERLTGRPPRPIADLMERHRDLLAGA</sequence>
<evidence type="ECO:0000313" key="2">
    <source>
        <dbReference type="EMBL" id="TMR41247.1"/>
    </source>
</evidence>
<dbReference type="InterPro" id="IPR036291">
    <property type="entry name" value="NAD(P)-bd_dom_sf"/>
</dbReference>
<dbReference type="PANTHER" id="PTHR47129:SF1">
    <property type="entry name" value="NMRA-LIKE DOMAIN-CONTAINING PROTEIN"/>
    <property type="match status" value="1"/>
</dbReference>